<dbReference type="KEGG" id="mass:CR152_11570"/>
<dbReference type="EMBL" id="CP024608">
    <property type="protein sequence ID" value="ATQ75090.1"/>
    <property type="molecule type" value="Genomic_DNA"/>
</dbReference>
<feature type="compositionally biased region" description="Basic and acidic residues" evidence="1">
    <location>
        <begin position="48"/>
        <end position="57"/>
    </location>
</feature>
<sequence length="140" mass="15157">MFNLKNLAIAATADMPVRDASGEAQFNEKGEPLTITLQSPGTKEFQKAKHAADERNSTRVFSRMQGKSESKQSADDKNIERAEFLAAVTASFNGGAGLDGKKGFELFKATYADIEIGHIADDAEKFLGDRGNFKKPSPTV</sequence>
<proteinExistence type="predicted"/>
<dbReference type="OrthoDB" id="8777851at2"/>
<dbReference type="AlphaFoldDB" id="A0A2D2DJD5"/>
<organism evidence="2 3">
    <name type="scientific">Massilia violaceinigra</name>
    <dbReference type="NCBI Taxonomy" id="2045208"/>
    <lineage>
        <taxon>Bacteria</taxon>
        <taxon>Pseudomonadati</taxon>
        <taxon>Pseudomonadota</taxon>
        <taxon>Betaproteobacteria</taxon>
        <taxon>Burkholderiales</taxon>
        <taxon>Oxalobacteraceae</taxon>
        <taxon>Telluria group</taxon>
        <taxon>Massilia</taxon>
    </lineage>
</organism>
<gene>
    <name evidence="2" type="ORF">CR152_11570</name>
</gene>
<dbReference type="Proteomes" id="UP000229897">
    <property type="component" value="Chromosome"/>
</dbReference>
<feature type="region of interest" description="Disordered" evidence="1">
    <location>
        <begin position="48"/>
        <end position="76"/>
    </location>
</feature>
<accession>A0A2D2DJD5</accession>
<name>A0A2D2DJD5_9BURK</name>
<protein>
    <submittedName>
        <fullName evidence="2">Uncharacterized protein</fullName>
    </submittedName>
</protein>
<evidence type="ECO:0000313" key="3">
    <source>
        <dbReference type="Proteomes" id="UP000229897"/>
    </source>
</evidence>
<evidence type="ECO:0000313" key="2">
    <source>
        <dbReference type="EMBL" id="ATQ75090.1"/>
    </source>
</evidence>
<keyword evidence="3" id="KW-1185">Reference proteome</keyword>
<feature type="compositionally biased region" description="Basic and acidic residues" evidence="1">
    <location>
        <begin position="66"/>
        <end position="76"/>
    </location>
</feature>
<evidence type="ECO:0000256" key="1">
    <source>
        <dbReference type="SAM" id="MobiDB-lite"/>
    </source>
</evidence>
<reference evidence="2" key="1">
    <citation type="submission" date="2017-10" db="EMBL/GenBank/DDBJ databases">
        <title>Massilia psychrophilum sp. nov., a novel purple-pigmented bacterium isolated from Tianshan glacier, Xinjiang Municipality, China.</title>
        <authorList>
            <person name="Wang H."/>
        </authorList>
    </citation>
    <scope>NUCLEOTIDE SEQUENCE [LARGE SCALE GENOMIC DNA]</scope>
    <source>
        <strain evidence="2">B2</strain>
    </source>
</reference>
<dbReference type="RefSeq" id="WP_099875060.1">
    <property type="nucleotide sequence ID" value="NZ_CP024608.1"/>
</dbReference>